<dbReference type="InterPro" id="IPR051533">
    <property type="entry name" value="WaaL-like"/>
</dbReference>
<evidence type="ECO:0000256" key="2">
    <source>
        <dbReference type="ARBA" id="ARBA00022692"/>
    </source>
</evidence>
<feature type="transmembrane region" description="Helical" evidence="5">
    <location>
        <begin position="167"/>
        <end position="184"/>
    </location>
</feature>
<feature type="transmembrane region" description="Helical" evidence="5">
    <location>
        <begin position="116"/>
        <end position="135"/>
    </location>
</feature>
<proteinExistence type="predicted"/>
<sequence length="397" mass="44963">MIYWGMGMLVIAWLADGGISRLSDLIKEPLALGVLLFCGVWVLGLLWSDSAVIFQGKWRKYFILLTFIPLFSLLSRERLPWVTGALLCSYLGMVILGSYQWAMQEMQGISLLGMSYLHYSAALGIGVILAVFLGWETLSREKRWLSVLSWLIAILLLFLQFNQSARGILLATLMALLLMIVLRYRAEWRMLTGGLTAIMAMVILFATSSDIFHDRLQQAGTDLRSFQQGDYQTSVGYRLAMWDVGLHGIAEHPLLGHGSGMAKKYFDDSIITYKQGIYRNLPEFQETAHFHNELIEIGMHLGLLGILAFVFLLWCWFQIFRQNRMALLGSAIVCFICISGLTDTFLLYSGTPPFLLTVTAIAVCWRKYREDPDRIGQKYTSGERNGNQNPQMFLMSA</sequence>
<evidence type="ECO:0000256" key="1">
    <source>
        <dbReference type="ARBA" id="ARBA00004141"/>
    </source>
</evidence>
<dbReference type="GO" id="GO:0016020">
    <property type="term" value="C:membrane"/>
    <property type="evidence" value="ECO:0007669"/>
    <property type="project" value="UniProtKB-SubCell"/>
</dbReference>
<protein>
    <submittedName>
        <fullName evidence="7">Possible transmembrane protein</fullName>
    </submittedName>
</protein>
<dbReference type="EMBL" id="AL954747">
    <property type="protein sequence ID" value="CAD85593.1"/>
    <property type="molecule type" value="Genomic_DNA"/>
</dbReference>
<accession>Q82U31</accession>
<feature type="transmembrane region" description="Helical" evidence="5">
    <location>
        <begin position="297"/>
        <end position="317"/>
    </location>
</feature>
<feature type="transmembrane region" description="Helical" evidence="5">
    <location>
        <begin position="191"/>
        <end position="208"/>
    </location>
</feature>
<evidence type="ECO:0000313" key="8">
    <source>
        <dbReference type="Proteomes" id="UP000001416"/>
    </source>
</evidence>
<feature type="domain" description="O-antigen ligase-related" evidence="6">
    <location>
        <begin position="152"/>
        <end position="310"/>
    </location>
</feature>
<gene>
    <name evidence="7" type="ordered locus">NE1682</name>
</gene>
<keyword evidence="3 5" id="KW-1133">Transmembrane helix</keyword>
<dbReference type="PANTHER" id="PTHR37422:SF13">
    <property type="entry name" value="LIPOPOLYSACCHARIDE BIOSYNTHESIS PROTEIN PA4999-RELATED"/>
    <property type="match status" value="1"/>
</dbReference>
<dbReference type="AlphaFoldDB" id="Q82U31"/>
<dbReference type="InterPro" id="IPR007016">
    <property type="entry name" value="O-antigen_ligase-rel_domated"/>
</dbReference>
<dbReference type="KEGG" id="neu:NE1682"/>
<feature type="transmembrane region" description="Helical" evidence="5">
    <location>
        <begin position="81"/>
        <end position="101"/>
    </location>
</feature>
<dbReference type="Pfam" id="PF04932">
    <property type="entry name" value="Wzy_C"/>
    <property type="match status" value="1"/>
</dbReference>
<dbReference type="HOGENOM" id="CLU_694136_0_0_4"/>
<dbReference type="eggNOG" id="COG3307">
    <property type="taxonomic scope" value="Bacteria"/>
</dbReference>
<dbReference type="STRING" id="228410.NE1682"/>
<feature type="transmembrane region" description="Helical" evidence="5">
    <location>
        <begin position="29"/>
        <end position="46"/>
    </location>
</feature>
<keyword evidence="4 5" id="KW-0472">Membrane</keyword>
<evidence type="ECO:0000313" key="7">
    <source>
        <dbReference type="EMBL" id="CAD85593.1"/>
    </source>
</evidence>
<name>Q82U31_NITEU</name>
<feature type="transmembrane region" description="Helical" evidence="5">
    <location>
        <begin position="324"/>
        <end position="341"/>
    </location>
</feature>
<dbReference type="PANTHER" id="PTHR37422">
    <property type="entry name" value="TEICHURONIC ACID BIOSYNTHESIS PROTEIN TUAE"/>
    <property type="match status" value="1"/>
</dbReference>
<evidence type="ECO:0000259" key="6">
    <source>
        <dbReference type="Pfam" id="PF04932"/>
    </source>
</evidence>
<reference evidence="7 8" key="1">
    <citation type="journal article" date="2003" name="J. Bacteriol.">
        <title>Complete genome sequence of the ammonia-oxidizing bacterium and obligate chemolithoautotroph Nitrosomonas europaea.</title>
        <authorList>
            <person name="Chain P."/>
            <person name="Lamerdin J."/>
            <person name="Larimer F."/>
            <person name="Regala W."/>
            <person name="Land M."/>
            <person name="Hauser L."/>
            <person name="Hooper A."/>
            <person name="Klotz M."/>
            <person name="Norton J."/>
            <person name="Sayavedra-Soto L."/>
            <person name="Arciero D."/>
            <person name="Hommes N."/>
            <person name="Whittaker M."/>
            <person name="Arp D."/>
        </authorList>
    </citation>
    <scope>NUCLEOTIDE SEQUENCE [LARGE SCALE GENOMIC DNA]</scope>
    <source>
        <strain evidence="8">ATCC 19718 / CIP 103999 / KCTC 2705 / NBRC 14298</strain>
    </source>
</reference>
<dbReference type="Proteomes" id="UP000001416">
    <property type="component" value="Chromosome"/>
</dbReference>
<evidence type="ECO:0000256" key="4">
    <source>
        <dbReference type="ARBA" id="ARBA00023136"/>
    </source>
</evidence>
<evidence type="ECO:0000256" key="3">
    <source>
        <dbReference type="ARBA" id="ARBA00022989"/>
    </source>
</evidence>
<organism evidence="7 8">
    <name type="scientific">Nitrosomonas europaea (strain ATCC 19718 / CIP 103999 / KCTC 2705 / NBRC 14298)</name>
    <dbReference type="NCBI Taxonomy" id="228410"/>
    <lineage>
        <taxon>Bacteria</taxon>
        <taxon>Pseudomonadati</taxon>
        <taxon>Pseudomonadota</taxon>
        <taxon>Betaproteobacteria</taxon>
        <taxon>Nitrosomonadales</taxon>
        <taxon>Nitrosomonadaceae</taxon>
        <taxon>Nitrosomonas</taxon>
    </lineage>
</organism>
<evidence type="ECO:0000256" key="5">
    <source>
        <dbReference type="SAM" id="Phobius"/>
    </source>
</evidence>
<keyword evidence="2 5" id="KW-0812">Transmembrane</keyword>
<comment type="subcellular location">
    <subcellularLocation>
        <location evidence="1">Membrane</location>
        <topology evidence="1">Multi-pass membrane protein</topology>
    </subcellularLocation>
</comment>
<feature type="transmembrane region" description="Helical" evidence="5">
    <location>
        <begin position="144"/>
        <end position="161"/>
    </location>
</feature>
<keyword evidence="8" id="KW-1185">Reference proteome</keyword>